<dbReference type="SUPFAM" id="SSF56112">
    <property type="entry name" value="Protein kinase-like (PK-like)"/>
    <property type="match status" value="1"/>
</dbReference>
<dbReference type="PANTHER" id="PTHR44167:SF24">
    <property type="entry name" value="SERINE_THREONINE-PROTEIN KINASE CHK2"/>
    <property type="match status" value="1"/>
</dbReference>
<dbReference type="PROSITE" id="PS50011">
    <property type="entry name" value="PROTEIN_KINASE_DOM"/>
    <property type="match status" value="1"/>
</dbReference>
<name>Q5CT96_CRYPI</name>
<evidence type="ECO:0000259" key="1">
    <source>
        <dbReference type="PROSITE" id="PS50011"/>
    </source>
</evidence>
<evidence type="ECO:0000313" key="3">
    <source>
        <dbReference type="Proteomes" id="UP000006726"/>
    </source>
</evidence>
<comment type="caution">
    <text evidence="2">The sequence shown here is derived from an EMBL/GenBank/DDBJ whole genome shotgun (WGS) entry which is preliminary data.</text>
</comment>
<feature type="domain" description="Protein kinase" evidence="1">
    <location>
        <begin position="44"/>
        <end position="414"/>
    </location>
</feature>
<dbReference type="Gene3D" id="3.30.200.20">
    <property type="entry name" value="Phosphorylase Kinase, domain 1"/>
    <property type="match status" value="2"/>
</dbReference>
<keyword evidence="3" id="KW-1185">Reference proteome</keyword>
<dbReference type="InterPro" id="IPR008271">
    <property type="entry name" value="Ser/Thr_kinase_AS"/>
</dbReference>
<dbReference type="OMA" id="GINIFFQ"/>
<dbReference type="AlphaFoldDB" id="Q5CT96"/>
<keyword evidence="2" id="KW-0418">Kinase</keyword>
<dbReference type="InterPro" id="IPR000719">
    <property type="entry name" value="Prot_kinase_dom"/>
</dbReference>
<reference evidence="2 3" key="1">
    <citation type="journal article" date="2004" name="Science">
        <title>Complete genome sequence of the apicomplexan, Cryptosporidium parvum.</title>
        <authorList>
            <person name="Abrahamsen M.S."/>
            <person name="Templeton T.J."/>
            <person name="Enomoto S."/>
            <person name="Abrahante J.E."/>
            <person name="Zhu G."/>
            <person name="Lancto C.A."/>
            <person name="Deng M."/>
            <person name="Liu C."/>
            <person name="Widmer G."/>
            <person name="Tzipori S."/>
            <person name="Buck G.A."/>
            <person name="Xu P."/>
            <person name="Bankier A.T."/>
            <person name="Dear P.H."/>
            <person name="Konfortov B.A."/>
            <person name="Spriggs H.F."/>
            <person name="Iyer L."/>
            <person name="Anantharaman V."/>
            <person name="Aravind L."/>
            <person name="Kapur V."/>
        </authorList>
    </citation>
    <scope>NUCLEOTIDE SEQUENCE [LARGE SCALE GENOMIC DNA]</scope>
    <source>
        <strain evidence="3">Iowa II</strain>
    </source>
</reference>
<dbReference type="InParanoid" id="Q5CT96"/>
<dbReference type="PANTHER" id="PTHR44167">
    <property type="entry name" value="OVARIAN-SPECIFIC SERINE/THREONINE-PROTEIN KINASE LOK-RELATED"/>
    <property type="match status" value="1"/>
</dbReference>
<feature type="non-terminal residue" evidence="2">
    <location>
        <position position="1"/>
    </location>
</feature>
<dbReference type="Proteomes" id="UP000006726">
    <property type="component" value="Chromosome 2"/>
</dbReference>
<dbReference type="GeneID" id="3373694"/>
<keyword evidence="2" id="KW-0808">Transferase</keyword>
<dbReference type="OrthoDB" id="541276at2759"/>
<organism evidence="2 3">
    <name type="scientific">Cryptosporidium parvum (strain Iowa II)</name>
    <dbReference type="NCBI Taxonomy" id="353152"/>
    <lineage>
        <taxon>Eukaryota</taxon>
        <taxon>Sar</taxon>
        <taxon>Alveolata</taxon>
        <taxon>Apicomplexa</taxon>
        <taxon>Conoidasida</taxon>
        <taxon>Coccidia</taxon>
        <taxon>Eucoccidiorida</taxon>
        <taxon>Eimeriorina</taxon>
        <taxon>Cryptosporidiidae</taxon>
        <taxon>Cryptosporidium</taxon>
    </lineage>
</organism>
<dbReference type="Pfam" id="PF00069">
    <property type="entry name" value="Pkinase"/>
    <property type="match status" value="1"/>
</dbReference>
<dbReference type="SMART" id="SM00220">
    <property type="entry name" value="S_TKc"/>
    <property type="match status" value="1"/>
</dbReference>
<dbReference type="EMBL" id="AAEE01000005">
    <property type="protein sequence ID" value="EAK88897.1"/>
    <property type="molecule type" value="Genomic_DNA"/>
</dbReference>
<protein>
    <submittedName>
        <fullName evidence="2">Ser/Thr protein kinase</fullName>
    </submittedName>
</protein>
<dbReference type="Gene3D" id="1.10.510.10">
    <property type="entry name" value="Transferase(Phosphotransferase) domain 1"/>
    <property type="match status" value="1"/>
</dbReference>
<gene>
    <name evidence="2" type="ORF">cgd2_3890</name>
</gene>
<accession>Q5CT96</accession>
<proteinExistence type="predicted"/>
<dbReference type="PROSITE" id="PS00108">
    <property type="entry name" value="PROTEIN_KINASE_ST"/>
    <property type="match status" value="1"/>
</dbReference>
<dbReference type="InterPro" id="IPR011009">
    <property type="entry name" value="Kinase-like_dom_sf"/>
</dbReference>
<sequence length="418" mass="49097">KHKTRQKLHYNSYNKISTNTMRKTKQSNQNQNIPENQYIPINNYKVIKILGKGAYGTVYQAIKKDNQSDTEMALNINENSSQNSQDKYKTKIKTKTTKNYYNNKKYYAIKAFDKDLSKKGIHPSILREIGILKELSNHHYFNQLFIQLEDVILENDRIFAIYEYGGISLLTFIEEKCSHYNYKNNQTHPHPHPILNLQFGINIFFQIINSIQFLHNLGIVHRDLKPENILINEDNLQIKIADFGLARSIRNHSYTNFTNDVVTIYYKSPELIIYSNMDNFNNKNHFIPEISLPFSIDSWSIGVIALELFIIICNQYNNSQNQNYSIYNTRNHLKNQKNDSIIWSPFFFEGNELSVLDSIQKILHPSQKINNLKNLLLPLFQSYPQIFYLISELLELDPNKRCSCIQAFQILENFKSNN</sequence>
<evidence type="ECO:0000313" key="2">
    <source>
        <dbReference type="EMBL" id="EAK88897.1"/>
    </source>
</evidence>
<dbReference type="GO" id="GO:0004672">
    <property type="term" value="F:protein kinase activity"/>
    <property type="evidence" value="ECO:0007669"/>
    <property type="project" value="InterPro"/>
</dbReference>
<dbReference type="RefSeq" id="XP_626573.1">
    <property type="nucleotide sequence ID" value="XM_626573.1"/>
</dbReference>
<dbReference type="GO" id="GO:0005524">
    <property type="term" value="F:ATP binding"/>
    <property type="evidence" value="ECO:0007669"/>
    <property type="project" value="InterPro"/>
</dbReference>
<dbReference type="KEGG" id="cpv:cgd2_3890"/>
<dbReference type="STRING" id="353152.Q5CT96"/>